<dbReference type="EMBL" id="JRKL02009476">
    <property type="protein sequence ID" value="KAF3946327.1"/>
    <property type="molecule type" value="Genomic_DNA"/>
</dbReference>
<dbReference type="OrthoDB" id="66620at2759"/>
<keyword evidence="2" id="KW-1185">Reference proteome</keyword>
<gene>
    <name evidence="1" type="ORF">CMV_027396</name>
</gene>
<organism evidence="1 2">
    <name type="scientific">Castanea mollissima</name>
    <name type="common">Chinese chestnut</name>
    <dbReference type="NCBI Taxonomy" id="60419"/>
    <lineage>
        <taxon>Eukaryota</taxon>
        <taxon>Viridiplantae</taxon>
        <taxon>Streptophyta</taxon>
        <taxon>Embryophyta</taxon>
        <taxon>Tracheophyta</taxon>
        <taxon>Spermatophyta</taxon>
        <taxon>Magnoliopsida</taxon>
        <taxon>eudicotyledons</taxon>
        <taxon>Gunneridae</taxon>
        <taxon>Pentapetalae</taxon>
        <taxon>rosids</taxon>
        <taxon>fabids</taxon>
        <taxon>Fagales</taxon>
        <taxon>Fagaceae</taxon>
        <taxon>Castanea</taxon>
    </lineage>
</organism>
<name>A0A8J4Q9V3_9ROSI</name>
<dbReference type="AlphaFoldDB" id="A0A8J4Q9V3"/>
<reference evidence="1" key="1">
    <citation type="submission" date="2020-03" db="EMBL/GenBank/DDBJ databases">
        <title>Castanea mollissima Vanexum genome sequencing.</title>
        <authorList>
            <person name="Staton M."/>
        </authorList>
    </citation>
    <scope>NUCLEOTIDE SEQUENCE</scope>
    <source>
        <tissue evidence="1">Leaf</tissue>
    </source>
</reference>
<sequence>MDVRGHFYICRTALGVDFAQKYRESALYMKNKEFVRQFSSPPPGSRDLHFITRFSQNTWGQLKSCLWNQNLAYWTSPAYNLMRIMHSLASALIFGYYIGTKEKACDSGRFLSIHRNCYLCDNHISNDWILWIGL</sequence>
<protein>
    <submittedName>
        <fullName evidence="1">Uncharacterized protein</fullName>
    </submittedName>
</protein>
<comment type="caution">
    <text evidence="1">The sequence shown here is derived from an EMBL/GenBank/DDBJ whole genome shotgun (WGS) entry which is preliminary data.</text>
</comment>
<evidence type="ECO:0000313" key="1">
    <source>
        <dbReference type="EMBL" id="KAF3946327.1"/>
    </source>
</evidence>
<proteinExistence type="predicted"/>
<dbReference type="PANTHER" id="PTHR48040:SF47">
    <property type="entry name" value="ABC TRANSPORTER DOMAIN-CONTAINING PROTEIN"/>
    <property type="match status" value="1"/>
</dbReference>
<accession>A0A8J4Q9V3</accession>
<dbReference type="Proteomes" id="UP000737018">
    <property type="component" value="Unassembled WGS sequence"/>
</dbReference>
<dbReference type="PANTHER" id="PTHR48040">
    <property type="entry name" value="PLEIOTROPIC DRUG RESISTANCE PROTEIN 1-LIKE ISOFORM X1"/>
    <property type="match status" value="1"/>
</dbReference>
<evidence type="ECO:0000313" key="2">
    <source>
        <dbReference type="Proteomes" id="UP000737018"/>
    </source>
</evidence>